<dbReference type="Proteomes" id="UP000282760">
    <property type="component" value="Chromosome"/>
</dbReference>
<reference evidence="1 2" key="1">
    <citation type="submission" date="2017-11" db="EMBL/GenBank/DDBJ databases">
        <title>Effect of PGPRs.</title>
        <authorList>
            <person name="Oliva R."/>
            <person name="Nong J."/>
            <person name="Roman V."/>
        </authorList>
    </citation>
    <scope>NUCLEOTIDE SEQUENCE [LARGE SCALE GENOMIC DNA]</scope>
    <source>
        <strain evidence="1">Inb918</strain>
    </source>
</reference>
<accession>A0A3T0JM08</accession>
<proteinExistence type="predicted"/>
<protein>
    <submittedName>
        <fullName evidence="1">Uncharacterized protein</fullName>
    </submittedName>
</protein>
<organism evidence="1 2">
    <name type="scientific">Pseudomonas syringae</name>
    <dbReference type="NCBI Taxonomy" id="317"/>
    <lineage>
        <taxon>Bacteria</taxon>
        <taxon>Pseudomonadati</taxon>
        <taxon>Pseudomonadota</taxon>
        <taxon>Gammaproteobacteria</taxon>
        <taxon>Pseudomonadales</taxon>
        <taxon>Pseudomonadaceae</taxon>
        <taxon>Pseudomonas</taxon>
    </lineage>
</organism>
<dbReference type="AlphaFoldDB" id="A0A3T0JM08"/>
<sequence>MSETTTELQEQIFHEPLQGPELEAVTTLVNRHKANAALTQQLALDASRLITSSQERLEKQSGAGFLKRFASSLSGKTSENQLLNQADTLQMQKYAWHYLKQLQQQNLINAQSIAVIRNNLGTMNDYIIETRDFLETAIDRINSRLKTVENSASFHSWSLNIEANKRRFKSIPSNLLILHLTYDFLRAHRDIELNERDVNHLVVTLEKLGVNCDDEVELLGFIIELIDQIEVFGIDRYRTMIELAVNEDHVLDSHFIQKNISGLGFNALYFLSEQYEKIIDLTDDELCNSDTAREKIISLFFGNEFGGLYTNYGIRDLIGEVIGGSLVALDIYKEQNGFNASAEAFLDEEQSETLSLTSDLPDIKAHSFLDKADDEARRTYLRLFALCFDNAASLDGAGQEFLGQLAEHSGCPEVVPQILGIADNPLKEREHLPALQTLLDDDDKAYTWLIDAFFLLTLCRKKVENPRILRVLTALKPGNLKESLSQVLALLKESDEATLVKAAACLAKQTQGWKNIVRYRALRFEQSWIATEKQLYVASMDASNMTMDLMTATSKASDWSSFMGSFDDGFLGKMATAAGSAAYTIGRKSVLSSLNDMRRKAQDFIAANSPALNSANRVIAQWGLPRIEFENDISWSDYDLDNAAENDDWYHQLDDCERQIDRTLTAFSSACSDADDQLGYFRKGDFDSSVVLARVRKQEEREQQKLREALEKQSVTFEHDGKRHLFAIDWHDMQNPPCDPEEIRHIKTDGKVWLIVDNDEHFYRSEDGENWQPVKPNVDDEHIWIRRLDVIDGTWVLMVGSEGFYYSRDALNWERSQYPDVSDNYAFSATEDLVFFNGQWLWRFTERTEFEYTDKGFLFDSTKTSNYDKPAFFCAEEPGAAWERWEGRLHLSEGEEVEYLRAIPGTACLLAFCKYRSFYTTVKKKTNTSSSVMYYVQGKGWRNCTWPENDLSFHDPVVTAMGGTLMCFTWGNLMTSQKGYDWKRQSDALTIETFYHLKDLSLFPSRNNHQRIHVSHDGQAFKEIMLEEGSWKYFAANDQGALCVYAPDSHETYLRVGTFVRQVK</sequence>
<dbReference type="EMBL" id="CP024646">
    <property type="protein sequence ID" value="AZV24459.1"/>
    <property type="molecule type" value="Genomic_DNA"/>
</dbReference>
<evidence type="ECO:0000313" key="1">
    <source>
        <dbReference type="EMBL" id="AZV24459.1"/>
    </source>
</evidence>
<evidence type="ECO:0000313" key="2">
    <source>
        <dbReference type="Proteomes" id="UP000282760"/>
    </source>
</evidence>
<dbReference type="SUPFAM" id="SSF50939">
    <property type="entry name" value="Sialidases"/>
    <property type="match status" value="1"/>
</dbReference>
<gene>
    <name evidence="1" type="ORF">CT157_00050</name>
</gene>
<name>A0A3T0JM08_PSESX</name>
<dbReference type="InterPro" id="IPR036278">
    <property type="entry name" value="Sialidase_sf"/>
</dbReference>